<dbReference type="RefSeq" id="WP_377499946.1">
    <property type="nucleotide sequence ID" value="NZ_JBHMDO010000044.1"/>
</dbReference>
<evidence type="ECO:0000313" key="2">
    <source>
        <dbReference type="Proteomes" id="UP001589747"/>
    </source>
</evidence>
<dbReference type="EMBL" id="JBHMDO010000044">
    <property type="protein sequence ID" value="MFB9329567.1"/>
    <property type="molecule type" value="Genomic_DNA"/>
</dbReference>
<protein>
    <recommendedName>
        <fullName evidence="3">Nucleotidyl transferase AbiEii/AbiGii toxin family protein</fullName>
    </recommendedName>
</protein>
<dbReference type="SUPFAM" id="SSF81301">
    <property type="entry name" value="Nucleotidyltransferase"/>
    <property type="match status" value="1"/>
</dbReference>
<comment type="caution">
    <text evidence="1">The sequence shown here is derived from an EMBL/GenBank/DDBJ whole genome shotgun (WGS) entry which is preliminary data.</text>
</comment>
<evidence type="ECO:0008006" key="3">
    <source>
        <dbReference type="Google" id="ProtNLM"/>
    </source>
</evidence>
<evidence type="ECO:0000313" key="1">
    <source>
        <dbReference type="EMBL" id="MFB9329567.1"/>
    </source>
</evidence>
<organism evidence="1 2">
    <name type="scientific">Paenibacillus aurantiacus</name>
    <dbReference type="NCBI Taxonomy" id="1936118"/>
    <lineage>
        <taxon>Bacteria</taxon>
        <taxon>Bacillati</taxon>
        <taxon>Bacillota</taxon>
        <taxon>Bacilli</taxon>
        <taxon>Bacillales</taxon>
        <taxon>Paenibacillaceae</taxon>
        <taxon>Paenibacillus</taxon>
    </lineage>
</organism>
<dbReference type="Gene3D" id="3.30.460.40">
    <property type="match status" value="1"/>
</dbReference>
<dbReference type="InterPro" id="IPR043519">
    <property type="entry name" value="NT_sf"/>
</dbReference>
<keyword evidence="2" id="KW-1185">Reference proteome</keyword>
<gene>
    <name evidence="1" type="ORF">ACFFSY_26825</name>
</gene>
<name>A0ABV5KWH6_9BACL</name>
<dbReference type="Proteomes" id="UP001589747">
    <property type="component" value="Unassembled WGS sequence"/>
</dbReference>
<proteinExistence type="predicted"/>
<sequence>MGDKETVRRALANIAASIDGSGAKWLLGGSAGLLLRGLRLSQPPRDLDLYADLEEARLIHRMLSRYAIDEPHESVTAMYRSLLSHYEVDGVAVELVGGFEVHAGFGSYEVKVNELLYRHREVVACGRYEVGIVPLAHELWFNVLRAREDRTLLIMDAIRRNPAPHLAGLRAVEHSGSFENNIVADVHKRLDLTDRGKVDEC</sequence>
<accession>A0ABV5KWH6</accession>
<reference evidence="1 2" key="1">
    <citation type="submission" date="2024-09" db="EMBL/GenBank/DDBJ databases">
        <authorList>
            <person name="Sun Q."/>
            <person name="Mori K."/>
        </authorList>
    </citation>
    <scope>NUCLEOTIDE SEQUENCE [LARGE SCALE GENOMIC DNA]</scope>
    <source>
        <strain evidence="1 2">TISTR 2452</strain>
    </source>
</reference>